<dbReference type="InterPro" id="IPR033690">
    <property type="entry name" value="Adenylat_kinase_CS"/>
</dbReference>
<evidence type="ECO:0000256" key="1">
    <source>
        <dbReference type="ARBA" id="ARBA00022679"/>
    </source>
</evidence>
<evidence type="ECO:0000313" key="10">
    <source>
        <dbReference type="Proteomes" id="UP000003635"/>
    </source>
</evidence>
<feature type="binding site" evidence="5">
    <location>
        <position position="36"/>
    </location>
    <ligand>
        <name>AMP</name>
        <dbReference type="ChEBI" id="CHEBI:456215"/>
    </ligand>
</feature>
<keyword evidence="4 5" id="KW-0418">Kinase</keyword>
<dbReference type="Proteomes" id="UP000003635">
    <property type="component" value="Unassembled WGS sequence"/>
</dbReference>
<reference evidence="9 10" key="1">
    <citation type="journal article" date="2010" name="J. Bacteriol.">
        <title>Genome sequences of Oceanicola granulosus HTCC2516(T) and Oceanicola batsensis HTCC2597(TDelta).</title>
        <authorList>
            <person name="Thrash J.C."/>
            <person name="Cho J.C."/>
            <person name="Vergin K.L."/>
            <person name="Giovannoni S.J."/>
        </authorList>
    </citation>
    <scope>NUCLEOTIDE SEQUENCE [LARGE SCALE GENOMIC DNA]</scope>
    <source>
        <strain evidence="10">ATCC BAA-861 / DSM 15982 / KCTC 12143 / HTCC2516</strain>
    </source>
</reference>
<dbReference type="InterPro" id="IPR036193">
    <property type="entry name" value="ADK_active_lid_dom_sf"/>
</dbReference>
<accession>Q2CBK8</accession>
<dbReference type="GO" id="GO:0044209">
    <property type="term" value="P:AMP salvage"/>
    <property type="evidence" value="ECO:0007669"/>
    <property type="project" value="UniProtKB-UniRule"/>
</dbReference>
<keyword evidence="5" id="KW-0963">Cytoplasm</keyword>
<evidence type="ECO:0000256" key="2">
    <source>
        <dbReference type="ARBA" id="ARBA00022727"/>
    </source>
</evidence>
<keyword evidence="5" id="KW-0862">Zinc</keyword>
<dbReference type="UniPathway" id="UPA00588">
    <property type="reaction ID" value="UER00649"/>
</dbReference>
<comment type="catalytic activity">
    <reaction evidence="5 7">
        <text>AMP + ATP = 2 ADP</text>
        <dbReference type="Rhea" id="RHEA:12973"/>
        <dbReference type="ChEBI" id="CHEBI:30616"/>
        <dbReference type="ChEBI" id="CHEBI:456215"/>
        <dbReference type="ChEBI" id="CHEBI:456216"/>
        <dbReference type="EC" id="2.7.4.3"/>
    </reaction>
</comment>
<keyword evidence="1 5" id="KW-0808">Transferase</keyword>
<dbReference type="GO" id="GO:0005737">
    <property type="term" value="C:cytoplasm"/>
    <property type="evidence" value="ECO:0007669"/>
    <property type="project" value="UniProtKB-SubCell"/>
</dbReference>
<keyword evidence="3 5" id="KW-0547">Nucleotide-binding</keyword>
<dbReference type="Pfam" id="PF05191">
    <property type="entry name" value="ADK_lid"/>
    <property type="match status" value="1"/>
</dbReference>
<keyword evidence="5 7" id="KW-0067">ATP-binding</keyword>
<feature type="region of interest" description="NMP" evidence="5">
    <location>
        <begin position="30"/>
        <end position="59"/>
    </location>
</feature>
<dbReference type="AlphaFoldDB" id="Q2CBK8"/>
<dbReference type="GO" id="GO:0008270">
    <property type="term" value="F:zinc ion binding"/>
    <property type="evidence" value="ECO:0007669"/>
    <property type="project" value="UniProtKB-UniRule"/>
</dbReference>
<dbReference type="GO" id="GO:0005524">
    <property type="term" value="F:ATP binding"/>
    <property type="evidence" value="ECO:0007669"/>
    <property type="project" value="UniProtKB-UniRule"/>
</dbReference>
<comment type="caution">
    <text evidence="9">The sequence shown here is derived from an EMBL/GenBank/DDBJ whole genome shotgun (WGS) entry which is preliminary data.</text>
</comment>
<dbReference type="NCBIfam" id="TIGR01351">
    <property type="entry name" value="adk"/>
    <property type="match status" value="1"/>
</dbReference>
<dbReference type="NCBIfam" id="NF011105">
    <property type="entry name" value="PRK14532.1"/>
    <property type="match status" value="1"/>
</dbReference>
<organism evidence="9 10">
    <name type="scientific">Oceanicola granulosus (strain ATCC BAA-861 / DSM 15982 / KCTC 12143 / HTCC2516)</name>
    <dbReference type="NCBI Taxonomy" id="314256"/>
    <lineage>
        <taxon>Bacteria</taxon>
        <taxon>Pseudomonadati</taxon>
        <taxon>Pseudomonadota</taxon>
        <taxon>Alphaproteobacteria</taxon>
        <taxon>Rhodobacterales</taxon>
        <taxon>Roseobacteraceae</taxon>
        <taxon>Oceanicola</taxon>
    </lineage>
</organism>
<evidence type="ECO:0000256" key="4">
    <source>
        <dbReference type="ARBA" id="ARBA00022777"/>
    </source>
</evidence>
<comment type="similarity">
    <text evidence="5 6">Belongs to the adenylate kinase family.</text>
</comment>
<comment type="domain">
    <text evidence="5">Consists of three domains, a large central CORE domain and two small peripheral domains, NMPbind and LID, which undergo movements during catalysis. The LID domain closes over the site of phosphoryl transfer upon ATP binding. Assembling and dissambling the active center during each catalytic cycle provides an effective means to prevent ATP hydrolysis. Some bacteria have evolved a zinc-coordinating structure that stabilizes the LID domain.</text>
</comment>
<feature type="binding site" evidence="5">
    <location>
        <position position="172"/>
    </location>
    <ligand>
        <name>AMP</name>
        <dbReference type="ChEBI" id="CHEBI:456215"/>
    </ligand>
</feature>
<dbReference type="EC" id="2.7.4.3" evidence="5 7"/>
<gene>
    <name evidence="5" type="primary">adk</name>
    <name evidence="9" type="ORF">OG2516_08361</name>
</gene>
<evidence type="ECO:0000259" key="8">
    <source>
        <dbReference type="Pfam" id="PF05191"/>
    </source>
</evidence>
<protein>
    <recommendedName>
        <fullName evidence="5 7">Adenylate kinase</fullName>
        <shortName evidence="5">AK</shortName>
        <ecNumber evidence="5 7">2.7.4.3</ecNumber>
    </recommendedName>
    <alternativeName>
        <fullName evidence="5">ATP-AMP transphosphorylase</fullName>
    </alternativeName>
    <alternativeName>
        <fullName evidence="5">ATP:AMP phosphotransferase</fullName>
    </alternativeName>
    <alternativeName>
        <fullName evidence="5">Adenylate monophosphate kinase</fullName>
    </alternativeName>
</protein>
<dbReference type="InterPro" id="IPR007862">
    <property type="entry name" value="Adenylate_kinase_lid-dom"/>
</dbReference>
<feature type="binding site" evidence="5">
    <location>
        <position position="153"/>
    </location>
    <ligand>
        <name>Zn(2+)</name>
        <dbReference type="ChEBI" id="CHEBI:29105"/>
        <note>structural</note>
    </ligand>
</feature>
<dbReference type="HOGENOM" id="CLU_032354_1_2_5"/>
<feature type="domain" description="Adenylate kinase active site lid" evidence="8">
    <location>
        <begin position="127"/>
        <end position="163"/>
    </location>
</feature>
<feature type="binding site" evidence="5">
    <location>
        <position position="133"/>
    </location>
    <ligand>
        <name>Zn(2+)</name>
        <dbReference type="ChEBI" id="CHEBI:29105"/>
        <note>structural</note>
    </ligand>
</feature>
<dbReference type="PROSITE" id="PS00113">
    <property type="entry name" value="ADENYLATE_KINASE"/>
    <property type="match status" value="1"/>
</dbReference>
<comment type="function">
    <text evidence="5">Catalyzes the reversible transfer of the terminal phosphate group between ATP and AMP. Plays an important role in cellular energy homeostasis and in adenine nucleotide metabolism.</text>
</comment>
<feature type="binding site" evidence="5">
    <location>
        <begin position="57"/>
        <end position="59"/>
    </location>
    <ligand>
        <name>AMP</name>
        <dbReference type="ChEBI" id="CHEBI:456215"/>
    </ligand>
</feature>
<feature type="binding site" evidence="5">
    <location>
        <position position="150"/>
    </location>
    <ligand>
        <name>Zn(2+)</name>
        <dbReference type="ChEBI" id="CHEBI:29105"/>
        <note>structural</note>
    </ligand>
</feature>
<dbReference type="CDD" id="cd01428">
    <property type="entry name" value="ADK"/>
    <property type="match status" value="1"/>
</dbReference>
<dbReference type="NCBIfam" id="NF011100">
    <property type="entry name" value="PRK14527.1"/>
    <property type="match status" value="1"/>
</dbReference>
<feature type="binding site" evidence="5">
    <location>
        <position position="127"/>
    </location>
    <ligand>
        <name>ATP</name>
        <dbReference type="ChEBI" id="CHEBI:30616"/>
    </ligand>
</feature>
<dbReference type="NCBIfam" id="NF001381">
    <property type="entry name" value="PRK00279.1-3"/>
    <property type="match status" value="1"/>
</dbReference>
<feature type="binding site" evidence="5">
    <location>
        <begin position="136"/>
        <end position="137"/>
    </location>
    <ligand>
        <name>ATP</name>
        <dbReference type="ChEBI" id="CHEBI:30616"/>
    </ligand>
</feature>
<dbReference type="NCBIfam" id="NF001380">
    <property type="entry name" value="PRK00279.1-2"/>
    <property type="match status" value="1"/>
</dbReference>
<dbReference type="HAMAP" id="MF_00235">
    <property type="entry name" value="Adenylate_kinase_Adk"/>
    <property type="match status" value="1"/>
</dbReference>
<dbReference type="InterPro" id="IPR000850">
    <property type="entry name" value="Adenylat/UMP-CMP_kin"/>
</dbReference>
<comment type="pathway">
    <text evidence="5">Purine metabolism; AMP biosynthesis via salvage pathway; AMP from ADP: step 1/1.</text>
</comment>
<feature type="binding site" evidence="5">
    <location>
        <begin position="10"/>
        <end position="15"/>
    </location>
    <ligand>
        <name>ATP</name>
        <dbReference type="ChEBI" id="CHEBI:30616"/>
    </ligand>
</feature>
<dbReference type="Gene3D" id="3.40.50.300">
    <property type="entry name" value="P-loop containing nucleotide triphosphate hydrolases"/>
    <property type="match status" value="1"/>
</dbReference>
<proteinExistence type="inferred from homology"/>
<dbReference type="RefSeq" id="WP_007255196.1">
    <property type="nucleotide sequence ID" value="NZ_CH724107.1"/>
</dbReference>
<dbReference type="SUPFAM" id="SSF52540">
    <property type="entry name" value="P-loop containing nucleoside triphosphate hydrolases"/>
    <property type="match status" value="1"/>
</dbReference>
<dbReference type="InterPro" id="IPR027417">
    <property type="entry name" value="P-loop_NTPase"/>
</dbReference>
<feature type="binding site" evidence="5">
    <location>
        <position position="161"/>
    </location>
    <ligand>
        <name>AMP</name>
        <dbReference type="ChEBI" id="CHEBI:456215"/>
    </ligand>
</feature>
<evidence type="ECO:0000313" key="9">
    <source>
        <dbReference type="EMBL" id="EAR50037.1"/>
    </source>
</evidence>
<dbReference type="GO" id="GO:0004017">
    <property type="term" value="F:AMP kinase activity"/>
    <property type="evidence" value="ECO:0007669"/>
    <property type="project" value="UniProtKB-UniRule"/>
</dbReference>
<dbReference type="EMBL" id="AAOT01000038">
    <property type="protein sequence ID" value="EAR50037.1"/>
    <property type="molecule type" value="Genomic_DNA"/>
</dbReference>
<dbReference type="Pfam" id="PF00406">
    <property type="entry name" value="ADK"/>
    <property type="match status" value="1"/>
</dbReference>
<keyword evidence="10" id="KW-1185">Reference proteome</keyword>
<dbReference type="FunFam" id="3.40.50.300:FF:000106">
    <property type="entry name" value="Adenylate kinase mitochondrial"/>
    <property type="match status" value="1"/>
</dbReference>
<keyword evidence="2 5" id="KW-0545">Nucleotide biosynthesis</keyword>
<name>Q2CBK8_OCEGH</name>
<dbReference type="eggNOG" id="COG0563">
    <property type="taxonomic scope" value="Bacteria"/>
</dbReference>
<dbReference type="PRINTS" id="PR00094">
    <property type="entry name" value="ADENYLTKNASE"/>
</dbReference>
<feature type="binding site" evidence="5">
    <location>
        <position position="200"/>
    </location>
    <ligand>
        <name>ATP</name>
        <dbReference type="ChEBI" id="CHEBI:30616"/>
    </ligand>
</feature>
<dbReference type="InterPro" id="IPR006259">
    <property type="entry name" value="Adenyl_kin_sub"/>
</dbReference>
<feature type="binding site" evidence="5">
    <location>
        <position position="31"/>
    </location>
    <ligand>
        <name>AMP</name>
        <dbReference type="ChEBI" id="CHEBI:456215"/>
    </ligand>
</feature>
<feature type="binding site" evidence="5">
    <location>
        <position position="130"/>
    </location>
    <ligand>
        <name>Zn(2+)</name>
        <dbReference type="ChEBI" id="CHEBI:29105"/>
        <note>structural</note>
    </ligand>
</feature>
<comment type="subunit">
    <text evidence="5 7">Monomer.</text>
</comment>
<feature type="binding site" evidence="5">
    <location>
        <position position="92"/>
    </location>
    <ligand>
        <name>AMP</name>
        <dbReference type="ChEBI" id="CHEBI:456215"/>
    </ligand>
</feature>
<evidence type="ECO:0000256" key="6">
    <source>
        <dbReference type="RuleBase" id="RU003330"/>
    </source>
</evidence>
<comment type="subcellular location">
    <subcellularLocation>
        <location evidence="5 7">Cytoplasm</location>
    </subcellularLocation>
</comment>
<comment type="caution">
    <text evidence="5">Lacks conserved residue(s) required for the propagation of feature annotation.</text>
</comment>
<evidence type="ECO:0000256" key="7">
    <source>
        <dbReference type="RuleBase" id="RU003331"/>
    </source>
</evidence>
<evidence type="ECO:0000256" key="3">
    <source>
        <dbReference type="ARBA" id="ARBA00022741"/>
    </source>
</evidence>
<dbReference type="OrthoDB" id="9805030at2"/>
<evidence type="ECO:0000256" key="5">
    <source>
        <dbReference type="HAMAP-Rule" id="MF_00235"/>
    </source>
</evidence>
<sequence>MNIILLGPPGAGKGTQAKRLVDERNMVQLSTGDMLRAARTSGTEMGRVVADVMDRGELVTDEIVIGLIREQLTQGGAAGGYIFDGFPRTLPQADALANLLSELNETLDAVIEMQVDDEALVGRITARSTCGDCGEVYNDQTRPIPADGKCDRCGGTEFKRRADDNPDALKTRLLAYYKQTSPLIGYYYAKGELVSVDGLGEIDDVAARIAGKLDG</sequence>
<dbReference type="SUPFAM" id="SSF57774">
    <property type="entry name" value="Microbial and mitochondrial ADK, insert 'zinc finger' domain"/>
    <property type="match status" value="1"/>
</dbReference>
<dbReference type="PANTHER" id="PTHR23359">
    <property type="entry name" value="NUCLEOTIDE KINASE"/>
    <property type="match status" value="1"/>
</dbReference>
<dbReference type="STRING" id="314256.OG2516_08361"/>
<keyword evidence="5" id="KW-0479">Metal-binding</keyword>
<feature type="binding site" evidence="5">
    <location>
        <begin position="85"/>
        <end position="88"/>
    </location>
    <ligand>
        <name>AMP</name>
        <dbReference type="ChEBI" id="CHEBI:456215"/>
    </ligand>
</feature>